<accession>A0A091QVM3</accession>
<feature type="non-terminal residue" evidence="1">
    <location>
        <position position="1"/>
    </location>
</feature>
<reference evidence="1 2" key="1">
    <citation type="submission" date="2014-04" db="EMBL/GenBank/DDBJ databases">
        <title>Genome evolution of avian class.</title>
        <authorList>
            <person name="Zhang G."/>
            <person name="Li C."/>
        </authorList>
    </citation>
    <scope>NUCLEOTIDE SEQUENCE [LARGE SCALE GENOMIC DNA]</scope>
    <source>
        <strain evidence="1">BGI_N331</strain>
    </source>
</reference>
<feature type="non-terminal residue" evidence="1">
    <location>
        <position position="50"/>
    </location>
</feature>
<evidence type="ECO:0000313" key="1">
    <source>
        <dbReference type="EMBL" id="KFQ30984.1"/>
    </source>
</evidence>
<dbReference type="SUPFAM" id="SSF58069">
    <property type="entry name" value="Virus ectodomain"/>
    <property type="match status" value="1"/>
</dbReference>
<sequence>AAINFLLLAHGHECEDFNGMYYMNLSDHSKSIHRSMQLLKYGVKKLWLDD</sequence>
<dbReference type="AlphaFoldDB" id="A0A091QVM3"/>
<gene>
    <name evidence="1" type="ORF">N331_06199</name>
</gene>
<name>A0A091QVM3_MERNU</name>
<organism evidence="1 2">
    <name type="scientific">Merops nubicus</name>
    <name type="common">Northern carmine bee-eater</name>
    <dbReference type="NCBI Taxonomy" id="57421"/>
    <lineage>
        <taxon>Eukaryota</taxon>
        <taxon>Metazoa</taxon>
        <taxon>Chordata</taxon>
        <taxon>Craniata</taxon>
        <taxon>Vertebrata</taxon>
        <taxon>Euteleostomi</taxon>
        <taxon>Archelosauria</taxon>
        <taxon>Archosauria</taxon>
        <taxon>Dinosauria</taxon>
        <taxon>Saurischia</taxon>
        <taxon>Theropoda</taxon>
        <taxon>Coelurosauria</taxon>
        <taxon>Aves</taxon>
        <taxon>Neognathae</taxon>
        <taxon>Neoaves</taxon>
        <taxon>Telluraves</taxon>
        <taxon>Coraciimorphae</taxon>
        <taxon>Coraciiformes</taxon>
        <taxon>Meropidae</taxon>
        <taxon>Merops</taxon>
    </lineage>
</organism>
<dbReference type="EMBL" id="KK707035">
    <property type="protein sequence ID" value="KFQ30984.1"/>
    <property type="molecule type" value="Genomic_DNA"/>
</dbReference>
<proteinExistence type="predicted"/>
<protein>
    <submittedName>
        <fullName evidence="1">Uncharacterized protein</fullName>
    </submittedName>
</protein>
<dbReference type="Gene3D" id="1.10.287.210">
    <property type="match status" value="1"/>
</dbReference>
<evidence type="ECO:0000313" key="2">
    <source>
        <dbReference type="Proteomes" id="UP000052967"/>
    </source>
</evidence>
<dbReference type="Proteomes" id="UP000052967">
    <property type="component" value="Unassembled WGS sequence"/>
</dbReference>
<keyword evidence="2" id="KW-1185">Reference proteome</keyword>